<dbReference type="Pfam" id="PF00254">
    <property type="entry name" value="FKBP_C"/>
    <property type="match status" value="1"/>
</dbReference>
<dbReference type="GO" id="GO:0005737">
    <property type="term" value="C:cytoplasm"/>
    <property type="evidence" value="ECO:0007669"/>
    <property type="project" value="UniProtKB-SubCell"/>
</dbReference>
<keyword evidence="5 9" id="KW-0697">Rotamase</keyword>
<sequence>MQIAKNTVVEFHYTLHEGDTQIESSKNGEPLNYLHGTEGMLPGLESELEGKTGGDSFTVTLTPDQAYGEYQEGLVQRIPIKHLQGLGDSKVWKPGMTAIVDSNQGRHQVKVVKVGRFNADCDLNHPFAGKTLTFDVEILSVREATAEEISHGHVHAEGGCGH</sequence>
<keyword evidence="4" id="KW-0963">Cytoplasm</keyword>
<evidence type="ECO:0000256" key="6">
    <source>
        <dbReference type="ARBA" id="ARBA00023186"/>
    </source>
</evidence>
<evidence type="ECO:0000259" key="11">
    <source>
        <dbReference type="PROSITE" id="PS50059"/>
    </source>
</evidence>
<dbReference type="Proteomes" id="UP000228621">
    <property type="component" value="Unassembled WGS sequence"/>
</dbReference>
<dbReference type="PANTHER" id="PTHR47861:SF3">
    <property type="entry name" value="FKBP-TYPE PEPTIDYL-PROLYL CIS-TRANS ISOMERASE SLYD"/>
    <property type="match status" value="1"/>
</dbReference>
<dbReference type="EMBL" id="NKHF01000055">
    <property type="protein sequence ID" value="PCK31429.1"/>
    <property type="molecule type" value="Genomic_DNA"/>
</dbReference>
<comment type="caution">
    <text evidence="12">The sequence shown here is derived from an EMBL/GenBank/DDBJ whole genome shotgun (WGS) entry which is preliminary data.</text>
</comment>
<evidence type="ECO:0000256" key="2">
    <source>
        <dbReference type="ARBA" id="ARBA00004496"/>
    </source>
</evidence>
<dbReference type="InterPro" id="IPR046357">
    <property type="entry name" value="PPIase_dom_sf"/>
</dbReference>
<dbReference type="PROSITE" id="PS50059">
    <property type="entry name" value="FKBP_PPIASE"/>
    <property type="match status" value="1"/>
</dbReference>
<accession>A0A2A5JQ21</accession>
<comment type="subcellular location">
    <subcellularLocation>
        <location evidence="2">Cytoplasm</location>
    </subcellularLocation>
</comment>
<dbReference type="AlphaFoldDB" id="A0A2A5JQ21"/>
<evidence type="ECO:0000256" key="8">
    <source>
        <dbReference type="ARBA" id="ARBA00037071"/>
    </source>
</evidence>
<dbReference type="GO" id="GO:0003755">
    <property type="term" value="F:peptidyl-prolyl cis-trans isomerase activity"/>
    <property type="evidence" value="ECO:0007669"/>
    <property type="project" value="UniProtKB-UniRule"/>
</dbReference>
<evidence type="ECO:0000256" key="4">
    <source>
        <dbReference type="ARBA" id="ARBA00022490"/>
    </source>
</evidence>
<evidence type="ECO:0000256" key="9">
    <source>
        <dbReference type="PROSITE-ProRule" id="PRU00277"/>
    </source>
</evidence>
<dbReference type="InterPro" id="IPR001179">
    <property type="entry name" value="PPIase_FKBP_dom"/>
</dbReference>
<dbReference type="PANTHER" id="PTHR47861">
    <property type="entry name" value="FKBP-TYPE PEPTIDYL-PROLYL CIS-TRANS ISOMERASE SLYD"/>
    <property type="match status" value="1"/>
</dbReference>
<feature type="domain" description="PPIase FKBP-type" evidence="11">
    <location>
        <begin position="6"/>
        <end position="79"/>
    </location>
</feature>
<dbReference type="RefSeq" id="WP_099642372.1">
    <property type="nucleotide sequence ID" value="NZ_NKHF01000055.1"/>
</dbReference>
<comment type="catalytic activity">
    <reaction evidence="1 9 10">
        <text>[protein]-peptidylproline (omega=180) = [protein]-peptidylproline (omega=0)</text>
        <dbReference type="Rhea" id="RHEA:16237"/>
        <dbReference type="Rhea" id="RHEA-COMP:10747"/>
        <dbReference type="Rhea" id="RHEA-COMP:10748"/>
        <dbReference type="ChEBI" id="CHEBI:83833"/>
        <dbReference type="ChEBI" id="CHEBI:83834"/>
        <dbReference type="EC" id="5.2.1.8"/>
    </reaction>
</comment>
<name>A0A2A5JQ21_PSEO7</name>
<dbReference type="OrthoDB" id="9808891at2"/>
<keyword evidence="13" id="KW-1185">Reference proteome</keyword>
<dbReference type="SUPFAM" id="SSF54534">
    <property type="entry name" value="FKBP-like"/>
    <property type="match status" value="1"/>
</dbReference>
<evidence type="ECO:0000256" key="5">
    <source>
        <dbReference type="ARBA" id="ARBA00023110"/>
    </source>
</evidence>
<keyword evidence="7 9" id="KW-0413">Isomerase</keyword>
<dbReference type="GO" id="GO:0042026">
    <property type="term" value="P:protein refolding"/>
    <property type="evidence" value="ECO:0007669"/>
    <property type="project" value="UniProtKB-ARBA"/>
</dbReference>
<evidence type="ECO:0000256" key="1">
    <source>
        <dbReference type="ARBA" id="ARBA00000971"/>
    </source>
</evidence>
<keyword evidence="6" id="KW-0143">Chaperone</keyword>
<comment type="function">
    <text evidence="8">Also involved in hydrogenase metallocenter assembly, probably by participating in the nickel insertion step. This function in hydrogenase biosynthesis requires chaperone activity and the presence of the metal-binding domain, but not PPIase activity.</text>
</comment>
<gene>
    <name evidence="12" type="ORF">CEX98_12335</name>
</gene>
<evidence type="ECO:0000313" key="13">
    <source>
        <dbReference type="Proteomes" id="UP000228621"/>
    </source>
</evidence>
<dbReference type="Gene3D" id="3.10.50.40">
    <property type="match status" value="1"/>
</dbReference>
<dbReference type="EC" id="5.2.1.8" evidence="10"/>
<proteinExistence type="inferred from homology"/>
<evidence type="ECO:0000256" key="10">
    <source>
        <dbReference type="RuleBase" id="RU003915"/>
    </source>
</evidence>
<evidence type="ECO:0000313" key="12">
    <source>
        <dbReference type="EMBL" id="PCK31429.1"/>
    </source>
</evidence>
<reference evidence="13" key="1">
    <citation type="journal article" date="2019" name="Genome Announc.">
        <title>Draft Genome Sequence of Pseudoalteromonas piscicida Strain 36Y ROTHPW, an Hypersaline Seawater Isolate from the South Coast of Sonora, Mexico.</title>
        <authorList>
            <person name="Sanchez-Diaz R."/>
            <person name="Molina-Garza Z.J."/>
            <person name="Cruz-Suarez L.E."/>
            <person name="Selvin J."/>
            <person name="Kiran G.S."/>
            <person name="Ibarra-Gamez J.C."/>
            <person name="Gomez-Gil B."/>
            <person name="Galaviz-Silva L."/>
        </authorList>
    </citation>
    <scope>NUCLEOTIDE SEQUENCE [LARGE SCALE GENOMIC DNA]</scope>
    <source>
        <strain evidence="13">36Y_RITHPW</strain>
    </source>
</reference>
<evidence type="ECO:0000256" key="3">
    <source>
        <dbReference type="ARBA" id="ARBA00006577"/>
    </source>
</evidence>
<protein>
    <recommendedName>
        <fullName evidence="10">Peptidyl-prolyl cis-trans isomerase</fullName>
        <ecNumber evidence="10">5.2.1.8</ecNumber>
    </recommendedName>
</protein>
<evidence type="ECO:0000256" key="7">
    <source>
        <dbReference type="ARBA" id="ARBA00023235"/>
    </source>
</evidence>
<organism evidence="12 13">
    <name type="scientific">Pseudoalteromonas piscicida</name>
    <dbReference type="NCBI Taxonomy" id="43662"/>
    <lineage>
        <taxon>Bacteria</taxon>
        <taxon>Pseudomonadati</taxon>
        <taxon>Pseudomonadota</taxon>
        <taxon>Gammaproteobacteria</taxon>
        <taxon>Alteromonadales</taxon>
        <taxon>Pseudoalteromonadaceae</taxon>
        <taxon>Pseudoalteromonas</taxon>
    </lineage>
</organism>
<comment type="similarity">
    <text evidence="3 10">Belongs to the FKBP-type PPIase family.</text>
</comment>